<keyword evidence="3" id="KW-1185">Reference proteome</keyword>
<comment type="caution">
    <text evidence="2">The sequence shown here is derived from an EMBL/GenBank/DDBJ whole genome shotgun (WGS) entry which is preliminary data.</text>
</comment>
<gene>
    <name evidence="2" type="ORF">B0O44_106282</name>
</gene>
<keyword evidence="2" id="KW-0121">Carboxypeptidase</keyword>
<dbReference type="OrthoDB" id="1223654at2"/>
<reference evidence="2 3" key="1">
    <citation type="submission" date="2018-06" db="EMBL/GenBank/DDBJ databases">
        <title>Genomic Encyclopedia of Archaeal and Bacterial Type Strains, Phase II (KMG-II): from individual species to whole genera.</title>
        <authorList>
            <person name="Goeker M."/>
        </authorList>
    </citation>
    <scope>NUCLEOTIDE SEQUENCE [LARGE SCALE GENOMIC DNA]</scope>
    <source>
        <strain evidence="2 3">DSM 27372</strain>
    </source>
</reference>
<keyword evidence="1" id="KW-0732">Signal</keyword>
<dbReference type="Proteomes" id="UP000248198">
    <property type="component" value="Unassembled WGS sequence"/>
</dbReference>
<organism evidence="2 3">
    <name type="scientific">Pedobacter nutrimenti</name>
    <dbReference type="NCBI Taxonomy" id="1241337"/>
    <lineage>
        <taxon>Bacteria</taxon>
        <taxon>Pseudomonadati</taxon>
        <taxon>Bacteroidota</taxon>
        <taxon>Sphingobacteriia</taxon>
        <taxon>Sphingobacteriales</taxon>
        <taxon>Sphingobacteriaceae</taxon>
        <taxon>Pedobacter</taxon>
    </lineage>
</organism>
<keyword evidence="2" id="KW-0645">Protease</keyword>
<dbReference type="InterPro" id="IPR008969">
    <property type="entry name" value="CarboxyPept-like_regulatory"/>
</dbReference>
<name>A0A318UET0_9SPHI</name>
<feature type="chain" id="PRO_5016401938" evidence="1">
    <location>
        <begin position="21"/>
        <end position="409"/>
    </location>
</feature>
<evidence type="ECO:0000313" key="2">
    <source>
        <dbReference type="EMBL" id="PYF72627.1"/>
    </source>
</evidence>
<protein>
    <submittedName>
        <fullName evidence="2">Carboxypeptidase-like protein</fullName>
    </submittedName>
</protein>
<dbReference type="AlphaFoldDB" id="A0A318UET0"/>
<sequence>MARHFCIFFILLLFSTSAYSQNLSISGEVKDKKGETLPGAGIYLSGYKMATVTNNEGRFVLTGLKPGNYDVLVQMMGFLPFTKNVILSDKSVSIDIKLEENTIQLNEVVIRTDPNREHYINLFKEFFIGKTPNAEKCKLLNPQVLDVDYDNNARLLTVKSNEFLVIENKALGYRLKYLLQYFEYNYNTRTIYYAGLPNFEELKGSSSKKRTWAKNREIAYYGSSQHFFKSLYQNRTKEEGYIINKLSKIKNPGRPSDSLIDANINRLMKAQHGVIRIGSSTSDSLGYWSKVKQQPKEISMLNRGDVLTDTLVRQYYKDLKTMNYKDELYIIYTKERETVDYTNYSGHSISRPLDVPNYQISVVHMLQAPVSFYASGGIYNPKSLLYEGFWAYEKIADMVPMDYEITGAK</sequence>
<dbReference type="Gene3D" id="2.60.40.1120">
    <property type="entry name" value="Carboxypeptidase-like, regulatory domain"/>
    <property type="match status" value="1"/>
</dbReference>
<dbReference type="RefSeq" id="WP_110833591.1">
    <property type="nucleotide sequence ID" value="NZ_QKLU01000006.1"/>
</dbReference>
<evidence type="ECO:0000256" key="1">
    <source>
        <dbReference type="SAM" id="SignalP"/>
    </source>
</evidence>
<dbReference type="GO" id="GO:0004180">
    <property type="term" value="F:carboxypeptidase activity"/>
    <property type="evidence" value="ECO:0007669"/>
    <property type="project" value="UniProtKB-KW"/>
</dbReference>
<dbReference type="SUPFAM" id="SSF49464">
    <property type="entry name" value="Carboxypeptidase regulatory domain-like"/>
    <property type="match status" value="1"/>
</dbReference>
<keyword evidence="2" id="KW-0378">Hydrolase</keyword>
<feature type="signal peptide" evidence="1">
    <location>
        <begin position="1"/>
        <end position="20"/>
    </location>
</feature>
<evidence type="ECO:0000313" key="3">
    <source>
        <dbReference type="Proteomes" id="UP000248198"/>
    </source>
</evidence>
<dbReference type="Pfam" id="PF13715">
    <property type="entry name" value="CarbopepD_reg_2"/>
    <property type="match status" value="1"/>
</dbReference>
<dbReference type="EMBL" id="QKLU01000006">
    <property type="protein sequence ID" value="PYF72627.1"/>
    <property type="molecule type" value="Genomic_DNA"/>
</dbReference>
<proteinExistence type="predicted"/>
<accession>A0A318UET0</accession>